<proteinExistence type="predicted"/>
<accession>A0A6N2KWE1</accession>
<dbReference type="PANTHER" id="PTHR35765">
    <property type="entry name" value="OS05G0569200 PROTEIN"/>
    <property type="match status" value="1"/>
</dbReference>
<sequence length="323" mass="37138">MTRNPATVESHSKVKKFMDGSLFSPLQSMSLDVIELHLLFLPAFIYIYIYDFVERESSRVSLVGGSKGKVWVCKRFTELQPKLNLLKSGTVLAAHRVAMQFGTDEDLRRLDEGDGRKRSNLLISFKDLKQNVVVLEPNKENNESGDQNMNTHKAIRPYNRNLTILLVLLNPKRIVSLNSSEAEEISSTEDEWLQRLPDKKNPLYSHSLPCIEAWLKDLGFYLSKEDRAIWFIEKPDWHRKSPSQPCWGRAPKGKYDVVWVCKRFTELQPKLNLLKSGGLARWDKSKQKVENVSLVLDSIGRREFHLVHPEAIYSSGKLGFPEV</sequence>
<name>A0A6N2KWE1_SALVM</name>
<dbReference type="AlphaFoldDB" id="A0A6N2KWE1"/>
<dbReference type="InterPro" id="IPR021489">
    <property type="entry name" value="DUF3143"/>
</dbReference>
<dbReference type="EMBL" id="CAADRP010000546">
    <property type="protein sequence ID" value="VFU29437.1"/>
    <property type="molecule type" value="Genomic_DNA"/>
</dbReference>
<reference evidence="1" key="1">
    <citation type="submission" date="2019-03" db="EMBL/GenBank/DDBJ databases">
        <authorList>
            <person name="Mank J."/>
            <person name="Almeida P."/>
        </authorList>
    </citation>
    <scope>NUCLEOTIDE SEQUENCE</scope>
    <source>
        <strain evidence="1">78183</strain>
    </source>
</reference>
<protein>
    <submittedName>
        <fullName evidence="1">Uncharacterized protein</fullName>
    </submittedName>
</protein>
<organism evidence="1">
    <name type="scientific">Salix viminalis</name>
    <name type="common">Common osier</name>
    <name type="synonym">Basket willow</name>
    <dbReference type="NCBI Taxonomy" id="40686"/>
    <lineage>
        <taxon>Eukaryota</taxon>
        <taxon>Viridiplantae</taxon>
        <taxon>Streptophyta</taxon>
        <taxon>Embryophyta</taxon>
        <taxon>Tracheophyta</taxon>
        <taxon>Spermatophyta</taxon>
        <taxon>Magnoliopsida</taxon>
        <taxon>eudicotyledons</taxon>
        <taxon>Gunneridae</taxon>
        <taxon>Pentapetalae</taxon>
        <taxon>rosids</taxon>
        <taxon>fabids</taxon>
        <taxon>Malpighiales</taxon>
        <taxon>Salicaceae</taxon>
        <taxon>Saliceae</taxon>
        <taxon>Salix</taxon>
    </lineage>
</organism>
<dbReference type="PANTHER" id="PTHR35765:SF2">
    <property type="entry name" value="OS05G0569200 PROTEIN"/>
    <property type="match status" value="1"/>
</dbReference>
<gene>
    <name evidence="1" type="ORF">SVIM_LOCUS107568</name>
</gene>
<evidence type="ECO:0000313" key="1">
    <source>
        <dbReference type="EMBL" id="VFU29437.1"/>
    </source>
</evidence>